<sequence length="176" mass="19635">MRTLELLEMNVPDGKIRAVFENAKAKIGKVPNMIRLMAHSPVVADIYLEITERLSQGVLSPVMRELIALTVANENVCQYCLQAHAAKAARMGVSNEEIKRAVLADQHDAKMEIALRFAQETIRTRAANEAVTVEHLMDASWSRAEISEIIAVATLNVFPNYFNKLIGTPVDFPEFK</sequence>
<dbReference type="GO" id="GO:0051920">
    <property type="term" value="F:peroxiredoxin activity"/>
    <property type="evidence" value="ECO:0007669"/>
    <property type="project" value="InterPro"/>
</dbReference>
<dbReference type="PANTHER" id="PTHR35446">
    <property type="entry name" value="SI:CH211-175M2.5"/>
    <property type="match status" value="1"/>
</dbReference>
<organism evidence="2 3">
    <name type="scientific">Candidatus Nitrospira nitrificans</name>
    <dbReference type="NCBI Taxonomy" id="1742973"/>
    <lineage>
        <taxon>Bacteria</taxon>
        <taxon>Pseudomonadati</taxon>
        <taxon>Nitrospirota</taxon>
        <taxon>Nitrospiria</taxon>
        <taxon>Nitrospirales</taxon>
        <taxon>Nitrospiraceae</taxon>
        <taxon>Nitrospira</taxon>
    </lineage>
</organism>
<dbReference type="STRING" id="1742973.COMA2_20354"/>
<dbReference type="RefSeq" id="WP_090897042.1">
    <property type="nucleotide sequence ID" value="NZ_CZPZ01000012.1"/>
</dbReference>
<dbReference type="SUPFAM" id="SSF69118">
    <property type="entry name" value="AhpD-like"/>
    <property type="match status" value="1"/>
</dbReference>
<feature type="domain" description="Carboxymuconolactone decarboxylase-like" evidence="1">
    <location>
        <begin position="51"/>
        <end position="106"/>
    </location>
</feature>
<evidence type="ECO:0000313" key="2">
    <source>
        <dbReference type="EMBL" id="CUS35608.1"/>
    </source>
</evidence>
<dbReference type="Gene3D" id="1.20.1290.10">
    <property type="entry name" value="AhpD-like"/>
    <property type="match status" value="1"/>
</dbReference>
<protein>
    <submittedName>
        <fullName evidence="2">Peroxidase-related enzyme</fullName>
    </submittedName>
</protein>
<dbReference type="NCBIfam" id="TIGR00778">
    <property type="entry name" value="ahpD_dom"/>
    <property type="match status" value="1"/>
</dbReference>
<dbReference type="AlphaFoldDB" id="A0A0S4LGC0"/>
<dbReference type="EMBL" id="CZPZ01000012">
    <property type="protein sequence ID" value="CUS35608.1"/>
    <property type="molecule type" value="Genomic_DNA"/>
</dbReference>
<keyword evidence="2" id="KW-0575">Peroxidase</keyword>
<dbReference type="Proteomes" id="UP000198736">
    <property type="component" value="Unassembled WGS sequence"/>
</dbReference>
<dbReference type="InterPro" id="IPR029032">
    <property type="entry name" value="AhpD-like"/>
</dbReference>
<dbReference type="InterPro" id="IPR003779">
    <property type="entry name" value="CMD-like"/>
</dbReference>
<dbReference type="OrthoDB" id="9801997at2"/>
<proteinExistence type="predicted"/>
<dbReference type="Pfam" id="PF02627">
    <property type="entry name" value="CMD"/>
    <property type="match status" value="1"/>
</dbReference>
<dbReference type="InterPro" id="IPR004675">
    <property type="entry name" value="AhpD_core"/>
</dbReference>
<keyword evidence="3" id="KW-1185">Reference proteome</keyword>
<evidence type="ECO:0000313" key="3">
    <source>
        <dbReference type="Proteomes" id="UP000198736"/>
    </source>
</evidence>
<keyword evidence="2" id="KW-0560">Oxidoreductase</keyword>
<dbReference type="PANTHER" id="PTHR35446:SF3">
    <property type="entry name" value="CMD DOMAIN-CONTAINING PROTEIN"/>
    <property type="match status" value="1"/>
</dbReference>
<accession>A0A0S4LGC0</accession>
<evidence type="ECO:0000259" key="1">
    <source>
        <dbReference type="Pfam" id="PF02627"/>
    </source>
</evidence>
<reference evidence="3" key="1">
    <citation type="submission" date="2015-10" db="EMBL/GenBank/DDBJ databases">
        <authorList>
            <person name="Luecker S."/>
            <person name="Luecker S."/>
        </authorList>
    </citation>
    <scope>NUCLEOTIDE SEQUENCE [LARGE SCALE GENOMIC DNA]</scope>
</reference>
<name>A0A0S4LGC0_9BACT</name>
<gene>
    <name evidence="2" type="ORF">COMA2_20354</name>
</gene>